<dbReference type="InterPro" id="IPR029058">
    <property type="entry name" value="AB_hydrolase_fold"/>
</dbReference>
<feature type="signal peptide" evidence="4">
    <location>
        <begin position="1"/>
        <end position="19"/>
    </location>
</feature>
<keyword evidence="2 6" id="KW-0808">Transferase</keyword>
<accession>W2RK84</accession>
<keyword evidence="4" id="KW-0732">Signal</keyword>
<dbReference type="eggNOG" id="ENOG502SI4H">
    <property type="taxonomic scope" value="Eukaryota"/>
</dbReference>
<evidence type="ECO:0000259" key="5">
    <source>
        <dbReference type="Pfam" id="PF00561"/>
    </source>
</evidence>
<keyword evidence="7" id="KW-1185">Reference proteome</keyword>
<dbReference type="VEuPathDB" id="FungiDB:HMPREF1541_07864"/>
<dbReference type="PIRSF" id="PIRSF000443">
    <property type="entry name" value="Homoser_Ac_trans"/>
    <property type="match status" value="1"/>
</dbReference>
<protein>
    <submittedName>
        <fullName evidence="6">Homoserine O-acetyltransferase</fullName>
    </submittedName>
</protein>
<evidence type="ECO:0000256" key="4">
    <source>
        <dbReference type="SAM" id="SignalP"/>
    </source>
</evidence>
<dbReference type="Proteomes" id="UP000030752">
    <property type="component" value="Unassembled WGS sequence"/>
</dbReference>
<dbReference type="GO" id="GO:0004414">
    <property type="term" value="F:homoserine O-acetyltransferase activity"/>
    <property type="evidence" value="ECO:0007669"/>
    <property type="project" value="TreeGrafter"/>
</dbReference>
<dbReference type="HOGENOM" id="CLU_065993_0_0_1"/>
<dbReference type="SUPFAM" id="SSF53474">
    <property type="entry name" value="alpha/beta-Hydrolases"/>
    <property type="match status" value="1"/>
</dbReference>
<dbReference type="PANTHER" id="PTHR32268:SF11">
    <property type="entry name" value="HOMOSERINE O-ACETYLTRANSFERASE"/>
    <property type="match status" value="1"/>
</dbReference>
<organism evidence="6 7">
    <name type="scientific">Cyphellophora europaea (strain CBS 101466)</name>
    <name type="common">Phialophora europaea</name>
    <dbReference type="NCBI Taxonomy" id="1220924"/>
    <lineage>
        <taxon>Eukaryota</taxon>
        <taxon>Fungi</taxon>
        <taxon>Dikarya</taxon>
        <taxon>Ascomycota</taxon>
        <taxon>Pezizomycotina</taxon>
        <taxon>Eurotiomycetes</taxon>
        <taxon>Chaetothyriomycetidae</taxon>
        <taxon>Chaetothyriales</taxon>
        <taxon>Cyphellophoraceae</taxon>
        <taxon>Cyphellophora</taxon>
    </lineage>
</organism>
<dbReference type="InterPro" id="IPR000073">
    <property type="entry name" value="AB_hydrolase_1"/>
</dbReference>
<dbReference type="GeneID" id="19975203"/>
<sequence>MKRHLFVLGLHLLSPLAKAQGPAEQAWPTPTAGNFTIPNFAFDSGETLDVLELHYKTLGKLQVNDDGSNNAVFIMHGSTGSSEQFLNDDFAGALFNPGQILDADKYFIILRDSIGHGNSSTPRNTGLHARFPKYQYSDMVRVDHQLLTEHLGVYHLRLVMGVSMGGMHTWMWGEQHPDFMDALMPIASLPVQITGQNRLWRRFFMDLIQSDPEWKGGDYETQPLMALQGAMSVLQVMFAGPQHLAREFPTRDAMDEEVDQLSELLLDNRDYYDVNNQLYAYNASYTYDPEADLGKIMAPLTAVNTADDLMNPPDPDILRPAVQNQMAEGLGKAVIIPASNKTIGHGSYILADLWKDELVQLLARSERS</sequence>
<dbReference type="RefSeq" id="XP_008720409.1">
    <property type="nucleotide sequence ID" value="XM_008722187.1"/>
</dbReference>
<feature type="chain" id="PRO_5004823545" evidence="4">
    <location>
        <begin position="20"/>
        <end position="368"/>
    </location>
</feature>
<evidence type="ECO:0000256" key="1">
    <source>
        <dbReference type="ARBA" id="ARBA00006886"/>
    </source>
</evidence>
<evidence type="ECO:0000313" key="6">
    <source>
        <dbReference type="EMBL" id="ETN36877.1"/>
    </source>
</evidence>
<dbReference type="EMBL" id="KB822724">
    <property type="protein sequence ID" value="ETN36877.1"/>
    <property type="molecule type" value="Genomic_DNA"/>
</dbReference>
<dbReference type="GO" id="GO:0009092">
    <property type="term" value="P:homoserine metabolic process"/>
    <property type="evidence" value="ECO:0007669"/>
    <property type="project" value="TreeGrafter"/>
</dbReference>
<dbReference type="GO" id="GO:0009086">
    <property type="term" value="P:methionine biosynthetic process"/>
    <property type="evidence" value="ECO:0007669"/>
    <property type="project" value="TreeGrafter"/>
</dbReference>
<dbReference type="Pfam" id="PF00561">
    <property type="entry name" value="Abhydrolase_1"/>
    <property type="match status" value="1"/>
</dbReference>
<comment type="similarity">
    <text evidence="1">Belongs to the AB hydrolase superfamily. MetX family.</text>
</comment>
<gene>
    <name evidence="6" type="ORF">HMPREF1541_07864</name>
</gene>
<name>W2RK84_CYPE1</name>
<feature type="domain" description="AB hydrolase-1" evidence="5">
    <location>
        <begin position="71"/>
        <end position="224"/>
    </location>
</feature>
<dbReference type="PANTHER" id="PTHR32268">
    <property type="entry name" value="HOMOSERINE O-ACETYLTRANSFERASE"/>
    <property type="match status" value="1"/>
</dbReference>
<dbReference type="NCBIfam" id="NF005071">
    <property type="entry name" value="PRK06489.1"/>
    <property type="match status" value="1"/>
</dbReference>
<dbReference type="OrthoDB" id="9972683at2759"/>
<feature type="active site" evidence="3">
    <location>
        <position position="345"/>
    </location>
</feature>
<feature type="active site" description="Nucleophile" evidence="3">
    <location>
        <position position="163"/>
    </location>
</feature>
<evidence type="ECO:0000313" key="7">
    <source>
        <dbReference type="Proteomes" id="UP000030752"/>
    </source>
</evidence>
<dbReference type="InParanoid" id="W2RK84"/>
<dbReference type="InterPro" id="IPR008220">
    <property type="entry name" value="HAT_MetX-like"/>
</dbReference>
<reference evidence="6 7" key="1">
    <citation type="submission" date="2013-03" db="EMBL/GenBank/DDBJ databases">
        <title>The Genome Sequence of Phialophora europaea CBS 101466.</title>
        <authorList>
            <consortium name="The Broad Institute Genomics Platform"/>
            <person name="Cuomo C."/>
            <person name="de Hoog S."/>
            <person name="Gorbushina A."/>
            <person name="Walker B."/>
            <person name="Young S.K."/>
            <person name="Zeng Q."/>
            <person name="Gargeya S."/>
            <person name="Fitzgerald M."/>
            <person name="Haas B."/>
            <person name="Abouelleil A."/>
            <person name="Allen A.W."/>
            <person name="Alvarado L."/>
            <person name="Arachchi H.M."/>
            <person name="Berlin A.M."/>
            <person name="Chapman S.B."/>
            <person name="Gainer-Dewar J."/>
            <person name="Goldberg J."/>
            <person name="Griggs A."/>
            <person name="Gujja S."/>
            <person name="Hansen M."/>
            <person name="Howarth C."/>
            <person name="Imamovic A."/>
            <person name="Ireland A."/>
            <person name="Larimer J."/>
            <person name="McCowan C."/>
            <person name="Murphy C."/>
            <person name="Pearson M."/>
            <person name="Poon T.W."/>
            <person name="Priest M."/>
            <person name="Roberts A."/>
            <person name="Saif S."/>
            <person name="Shea T."/>
            <person name="Sisk P."/>
            <person name="Sykes S."/>
            <person name="Wortman J."/>
            <person name="Nusbaum C."/>
            <person name="Birren B."/>
        </authorList>
    </citation>
    <scope>NUCLEOTIDE SEQUENCE [LARGE SCALE GENOMIC DNA]</scope>
    <source>
        <strain evidence="6 7">CBS 101466</strain>
    </source>
</reference>
<dbReference type="STRING" id="1220924.W2RK84"/>
<dbReference type="AlphaFoldDB" id="W2RK84"/>
<dbReference type="Gene3D" id="3.40.50.1820">
    <property type="entry name" value="alpha/beta hydrolase"/>
    <property type="match status" value="1"/>
</dbReference>
<evidence type="ECO:0000256" key="3">
    <source>
        <dbReference type="PIRSR" id="PIRSR000443-1"/>
    </source>
</evidence>
<proteinExistence type="inferred from homology"/>
<evidence type="ECO:0000256" key="2">
    <source>
        <dbReference type="ARBA" id="ARBA00022679"/>
    </source>
</evidence>
<feature type="active site" evidence="3">
    <location>
        <position position="308"/>
    </location>
</feature>